<reference evidence="1" key="1">
    <citation type="submission" date="2021-02" db="EMBL/GenBank/DDBJ databases">
        <title>First Annotated Genome of the Yellow-green Alga Tribonema minus.</title>
        <authorList>
            <person name="Mahan K.M."/>
        </authorList>
    </citation>
    <scope>NUCLEOTIDE SEQUENCE</scope>
    <source>
        <strain evidence="1">UTEX B ZZ1240</strain>
    </source>
</reference>
<keyword evidence="2" id="KW-1185">Reference proteome</keyword>
<sequence>MHGVCAHLLAASYHSEYGPHCKRQALCLVSLQAEDGDEISVARRRPLPLPAEVQEPLLQLTVEAAVLALRTEGRRSANAGGDAGNRVSLSDAAIECTNHAAAIQRCCHHIHLIPENELLQHMPTLAELREWCDSKHPRFVPTGAPGKKHWQRQENDSVTKPLFSGGKNSAGFFFSN</sequence>
<comment type="caution">
    <text evidence="1">The sequence shown here is derived from an EMBL/GenBank/DDBJ whole genome shotgun (WGS) entry which is preliminary data.</text>
</comment>
<dbReference type="Proteomes" id="UP000664859">
    <property type="component" value="Unassembled WGS sequence"/>
</dbReference>
<evidence type="ECO:0000313" key="2">
    <source>
        <dbReference type="Proteomes" id="UP000664859"/>
    </source>
</evidence>
<evidence type="ECO:0000313" key="1">
    <source>
        <dbReference type="EMBL" id="KAG5182503.1"/>
    </source>
</evidence>
<dbReference type="EMBL" id="JAFCMP010000241">
    <property type="protein sequence ID" value="KAG5182503.1"/>
    <property type="molecule type" value="Genomic_DNA"/>
</dbReference>
<gene>
    <name evidence="1" type="ORF">JKP88DRAFT_238872</name>
</gene>
<accession>A0A835YXG0</accession>
<organism evidence="1 2">
    <name type="scientific">Tribonema minus</name>
    <dbReference type="NCBI Taxonomy" id="303371"/>
    <lineage>
        <taxon>Eukaryota</taxon>
        <taxon>Sar</taxon>
        <taxon>Stramenopiles</taxon>
        <taxon>Ochrophyta</taxon>
        <taxon>PX clade</taxon>
        <taxon>Xanthophyceae</taxon>
        <taxon>Tribonematales</taxon>
        <taxon>Tribonemataceae</taxon>
        <taxon>Tribonema</taxon>
    </lineage>
</organism>
<proteinExistence type="predicted"/>
<protein>
    <submittedName>
        <fullName evidence="1">Uncharacterized protein</fullName>
    </submittedName>
</protein>
<name>A0A835YXG0_9STRA</name>
<dbReference type="AlphaFoldDB" id="A0A835YXG0"/>